<gene>
    <name evidence="2" type="ORF">HKBW3S03_00707</name>
    <name evidence="3" type="ORF">HKBW3S09_00298</name>
    <name evidence="4" type="ORF">HKBW3S34_01548</name>
    <name evidence="5" type="ORF">HKBW3S47_00761</name>
</gene>
<dbReference type="AlphaFoldDB" id="A0A6V8PEF4"/>
<proteinExistence type="predicted"/>
<evidence type="ECO:0000313" key="3">
    <source>
        <dbReference type="EMBL" id="GFP22831.1"/>
    </source>
</evidence>
<evidence type="ECO:0000256" key="1">
    <source>
        <dbReference type="SAM" id="MobiDB-lite"/>
    </source>
</evidence>
<keyword evidence="9" id="KW-1185">Reference proteome</keyword>
<evidence type="ECO:0000313" key="6">
    <source>
        <dbReference type="Proteomes" id="UP000569018"/>
    </source>
</evidence>
<dbReference type="Proteomes" id="UP000574717">
    <property type="component" value="Unassembled WGS sequence"/>
</dbReference>
<dbReference type="Proteomes" id="UP000585609">
    <property type="component" value="Unassembled WGS sequence"/>
</dbReference>
<feature type="compositionally biased region" description="Basic and acidic residues" evidence="1">
    <location>
        <begin position="38"/>
        <end position="47"/>
    </location>
</feature>
<evidence type="ECO:0000313" key="4">
    <source>
        <dbReference type="EMBL" id="GFP30628.1"/>
    </source>
</evidence>
<organism evidence="4 9">
    <name type="scientific">Candidatus Hakubella thermalkaliphila</name>
    <dbReference type="NCBI Taxonomy" id="2754717"/>
    <lineage>
        <taxon>Bacteria</taxon>
        <taxon>Bacillati</taxon>
        <taxon>Actinomycetota</taxon>
        <taxon>Actinomycetota incertae sedis</taxon>
        <taxon>Candidatus Hakubellales</taxon>
        <taxon>Candidatus Hakubellaceae</taxon>
        <taxon>Candidatus Hakubella</taxon>
    </lineage>
</organism>
<protein>
    <submittedName>
        <fullName evidence="4">Uncharacterized protein</fullName>
    </submittedName>
</protein>
<comment type="caution">
    <text evidence="4">The sequence shown here is derived from an EMBL/GenBank/DDBJ whole genome shotgun (WGS) entry which is preliminary data.</text>
</comment>
<accession>A0A6V8PEF4</accession>
<evidence type="ECO:0000313" key="5">
    <source>
        <dbReference type="EMBL" id="GFP39061.1"/>
    </source>
</evidence>
<dbReference type="Proteomes" id="UP000588083">
    <property type="component" value="Unassembled WGS sequence"/>
</dbReference>
<feature type="region of interest" description="Disordered" evidence="1">
    <location>
        <begin position="20"/>
        <end position="56"/>
    </location>
</feature>
<dbReference type="EMBL" id="BLSD01000029">
    <property type="protein sequence ID" value="GFP39061.1"/>
    <property type="molecule type" value="Genomic_DNA"/>
</dbReference>
<name>A0A6V8PEF4_9ACTN</name>
<sequence length="56" mass="6555">MEVSREGIWLAPRRTELKQRFQETSLAGTKAKRSKSNRGSDRKRDQSEENYVSSRL</sequence>
<evidence type="ECO:0000313" key="7">
    <source>
        <dbReference type="Proteomes" id="UP000574717"/>
    </source>
</evidence>
<dbReference type="EMBL" id="BLRZ01000084">
    <property type="protein sequence ID" value="GFP30628.1"/>
    <property type="molecule type" value="Genomic_DNA"/>
</dbReference>
<reference evidence="6 7" key="1">
    <citation type="journal article" date="2020" name="Front. Microbiol.">
        <title>Single-cell genomics of novel Actinobacteria with the Wood-Ljungdahl pathway discovered in a serpentinizing system.</title>
        <authorList>
            <person name="Merino N."/>
            <person name="Kawai M."/>
            <person name="Boyd E.S."/>
            <person name="Colman D.R."/>
            <person name="McGlynn S.E."/>
            <person name="Nealson K.H."/>
            <person name="Kurokawa K."/>
            <person name="Hongoh Y."/>
        </authorList>
    </citation>
    <scope>NUCLEOTIDE SEQUENCE [LARGE SCALE GENOMIC DNA]</scope>
    <source>
        <strain evidence="2 7">S03</strain>
        <strain evidence="3 8">S09_30</strain>
        <strain evidence="4 9">S34</strain>
        <strain evidence="5 6">S47</strain>
    </source>
</reference>
<evidence type="ECO:0000313" key="8">
    <source>
        <dbReference type="Proteomes" id="UP000585609"/>
    </source>
</evidence>
<dbReference type="Proteomes" id="UP000569018">
    <property type="component" value="Unassembled WGS sequence"/>
</dbReference>
<dbReference type="EMBL" id="BLRW01000021">
    <property type="protein sequence ID" value="GFP22831.1"/>
    <property type="molecule type" value="Genomic_DNA"/>
</dbReference>
<evidence type="ECO:0000313" key="9">
    <source>
        <dbReference type="Proteomes" id="UP000588083"/>
    </source>
</evidence>
<dbReference type="EMBL" id="BLRU01000047">
    <property type="protein sequence ID" value="GFP19202.1"/>
    <property type="molecule type" value="Genomic_DNA"/>
</dbReference>
<evidence type="ECO:0000313" key="2">
    <source>
        <dbReference type="EMBL" id="GFP19202.1"/>
    </source>
</evidence>